<dbReference type="EMBL" id="JAIQBY010000019">
    <property type="protein sequence ID" value="MBZ4195486.1"/>
    <property type="molecule type" value="Genomic_DNA"/>
</dbReference>
<dbReference type="Proteomes" id="UP000772186">
    <property type="component" value="Unassembled WGS sequence"/>
</dbReference>
<gene>
    <name evidence="2" type="ORF">LAD73_02025</name>
</gene>
<evidence type="ECO:0000313" key="3">
    <source>
        <dbReference type="Proteomes" id="UP000772186"/>
    </source>
</evidence>
<feature type="domain" description="Luciferase-like" evidence="1">
    <location>
        <begin position="16"/>
        <end position="232"/>
    </location>
</feature>
<dbReference type="AlphaFoldDB" id="A0A953NCS7"/>
<dbReference type="GO" id="GO:0005829">
    <property type="term" value="C:cytosol"/>
    <property type="evidence" value="ECO:0007669"/>
    <property type="project" value="TreeGrafter"/>
</dbReference>
<proteinExistence type="predicted"/>
<dbReference type="InterPro" id="IPR036661">
    <property type="entry name" value="Luciferase-like_sf"/>
</dbReference>
<comment type="caution">
    <text evidence="2">The sequence shown here is derived from an EMBL/GenBank/DDBJ whole genome shotgun (WGS) entry which is preliminary data.</text>
</comment>
<sequence>MKVSVLEHGVLVTKNGYKDTYNELENICKFAEDLGFYSFWISEQHNVNTLVITNPLILLNHLANKTKKIHIGCGGIMLKHYQPFSIAEQINTLNLLHKNRFIFGFGSNASTEKITKLMKSDISNESFYSKMLETVNFINNSSNCDVKINPHIQEKIEPVMLITSEQSAIFAAENGFKIVYGWFLQPIKTYARTVIQTYMDVYQKKWGIKPKDIGISVNVVSGSSNEVIESNRKALALFRMGLNDWNEFQIFPLGNEVENYSFSEGQKRNFDRFYFNIFPIKTELDVKNIDELCTDLNIEHLIIMPTMANVDDRKIALKNIANYYKLGDKKWKR</sequence>
<dbReference type="InterPro" id="IPR050766">
    <property type="entry name" value="Bact_Lucif_Oxidored"/>
</dbReference>
<organism evidence="2 3">
    <name type="scientific">Mycoplasma tauri</name>
    <dbReference type="NCBI Taxonomy" id="547987"/>
    <lineage>
        <taxon>Bacteria</taxon>
        <taxon>Bacillati</taxon>
        <taxon>Mycoplasmatota</taxon>
        <taxon>Mollicutes</taxon>
        <taxon>Mycoplasmataceae</taxon>
        <taxon>Mycoplasma</taxon>
    </lineage>
</organism>
<dbReference type="InterPro" id="IPR011251">
    <property type="entry name" value="Luciferase-like_dom"/>
</dbReference>
<keyword evidence="3" id="KW-1185">Reference proteome</keyword>
<dbReference type="PANTHER" id="PTHR30137:SF6">
    <property type="entry name" value="LUCIFERASE-LIKE MONOOXYGENASE"/>
    <property type="match status" value="1"/>
</dbReference>
<dbReference type="SUPFAM" id="SSF51679">
    <property type="entry name" value="Bacterial luciferase-like"/>
    <property type="match status" value="1"/>
</dbReference>
<dbReference type="PANTHER" id="PTHR30137">
    <property type="entry name" value="LUCIFERASE-LIKE MONOOXYGENASE"/>
    <property type="match status" value="1"/>
</dbReference>
<accession>A0A953NCS7</accession>
<dbReference type="RefSeq" id="WP_223644692.1">
    <property type="nucleotide sequence ID" value="NZ_JAIQBY010000019.1"/>
</dbReference>
<evidence type="ECO:0000259" key="1">
    <source>
        <dbReference type="Pfam" id="PF00296"/>
    </source>
</evidence>
<dbReference type="Gene3D" id="3.20.20.30">
    <property type="entry name" value="Luciferase-like domain"/>
    <property type="match status" value="1"/>
</dbReference>
<evidence type="ECO:0000313" key="2">
    <source>
        <dbReference type="EMBL" id="MBZ4195486.1"/>
    </source>
</evidence>
<dbReference type="Pfam" id="PF00296">
    <property type="entry name" value="Bac_luciferase"/>
    <property type="match status" value="1"/>
</dbReference>
<protein>
    <submittedName>
        <fullName evidence="2">LLM class flavin-dependent oxidoreductase</fullName>
    </submittedName>
</protein>
<dbReference type="GO" id="GO:0016705">
    <property type="term" value="F:oxidoreductase activity, acting on paired donors, with incorporation or reduction of molecular oxygen"/>
    <property type="evidence" value="ECO:0007669"/>
    <property type="project" value="InterPro"/>
</dbReference>
<reference evidence="2 3" key="1">
    <citation type="submission" date="2021-09" db="EMBL/GenBank/DDBJ databases">
        <title>WGS of Mycoplasma sp. Zaradi2 strains.</title>
        <authorList>
            <person name="Spergser J."/>
        </authorList>
    </citation>
    <scope>NUCLEOTIDE SEQUENCE [LARGE SCALE GENOMIC DNA]</scope>
    <source>
        <strain evidence="2 3">1331</strain>
    </source>
</reference>
<name>A0A953NCS7_9MOLU</name>